<sequence>MTQAEIDHISINRRWCLFDTSVVPSFCTGSDHRLLRAKIRFSNKREKNSLHRPRGKSPAAHDEQTLNEVLFKRAWKSKKDPTEDYELFVEGLKSSVKSASVPQARRSDRISITAKELPENRTKLKLDLTAARLTWLVIIASRRRALQDDLQRYKQKKLLQAAEKRSGLKKRRRDLCDYNVPLSALMDEDGFVKTFRHDMEFIAETFYPAFFTLPITFYTTFLNV</sequence>
<name>A0A0K0DLU7_ANGCA</name>
<reference evidence="2" key="2">
    <citation type="submission" date="2017-02" db="UniProtKB">
        <authorList>
            <consortium name="WormBaseParasite"/>
        </authorList>
    </citation>
    <scope>IDENTIFICATION</scope>
</reference>
<dbReference type="WBParaSite" id="ACAC_0001260401-mRNA-1">
    <property type="protein sequence ID" value="ACAC_0001260401-mRNA-1"/>
    <property type="gene ID" value="ACAC_0001260401"/>
</dbReference>
<reference evidence="1" key="1">
    <citation type="submission" date="2012-09" db="EMBL/GenBank/DDBJ databases">
        <authorList>
            <person name="Martin A.A."/>
        </authorList>
    </citation>
    <scope>NUCLEOTIDE SEQUENCE</scope>
</reference>
<evidence type="ECO:0000313" key="2">
    <source>
        <dbReference type="WBParaSite" id="ACAC_0001260401-mRNA-1"/>
    </source>
</evidence>
<evidence type="ECO:0000313" key="1">
    <source>
        <dbReference type="Proteomes" id="UP000035642"/>
    </source>
</evidence>
<organism evidence="1 2">
    <name type="scientific">Angiostrongylus cantonensis</name>
    <name type="common">Rat lungworm</name>
    <dbReference type="NCBI Taxonomy" id="6313"/>
    <lineage>
        <taxon>Eukaryota</taxon>
        <taxon>Metazoa</taxon>
        <taxon>Ecdysozoa</taxon>
        <taxon>Nematoda</taxon>
        <taxon>Chromadorea</taxon>
        <taxon>Rhabditida</taxon>
        <taxon>Rhabditina</taxon>
        <taxon>Rhabditomorpha</taxon>
        <taxon>Strongyloidea</taxon>
        <taxon>Metastrongylidae</taxon>
        <taxon>Angiostrongylus</taxon>
    </lineage>
</organism>
<accession>A0A0K0DLU7</accession>
<keyword evidence="1" id="KW-1185">Reference proteome</keyword>
<dbReference type="AlphaFoldDB" id="A0A0K0DLU7"/>
<dbReference type="Proteomes" id="UP000035642">
    <property type="component" value="Unassembled WGS sequence"/>
</dbReference>
<protein>
    <submittedName>
        <fullName evidence="2">Uncharacterized protein</fullName>
    </submittedName>
</protein>
<proteinExistence type="predicted"/>